<dbReference type="GO" id="GO:0046872">
    <property type="term" value="F:metal ion binding"/>
    <property type="evidence" value="ECO:0007669"/>
    <property type="project" value="UniProtKB-KW"/>
</dbReference>
<dbReference type="EMBL" id="BBMR01000004">
    <property type="protein sequence ID" value="GAL19427.1"/>
    <property type="molecule type" value="Genomic_DNA"/>
</dbReference>
<dbReference type="InterPro" id="IPR006035">
    <property type="entry name" value="Ureohydrolase"/>
</dbReference>
<evidence type="ECO:0000256" key="1">
    <source>
        <dbReference type="ARBA" id="ARBA00022723"/>
    </source>
</evidence>
<name>A0A090SJ02_9VIBR</name>
<dbReference type="InterPro" id="IPR023696">
    <property type="entry name" value="Ureohydrolase_dom_sf"/>
</dbReference>
<evidence type="ECO:0000313" key="4">
    <source>
        <dbReference type="EMBL" id="GAL19427.1"/>
    </source>
</evidence>
<dbReference type="OrthoDB" id="9789727at2"/>
<dbReference type="PROSITE" id="PS51409">
    <property type="entry name" value="ARGINASE_2"/>
    <property type="match status" value="1"/>
</dbReference>
<reference evidence="4 5" key="1">
    <citation type="submission" date="2014-09" db="EMBL/GenBank/DDBJ databases">
        <title>Vibrio maritimus JCM 19235. (C45) whole genome shotgun sequence.</title>
        <authorList>
            <person name="Sawabe T."/>
            <person name="Meirelles P."/>
            <person name="Nakanishi M."/>
            <person name="Sayaka M."/>
            <person name="Hattori M."/>
            <person name="Ohkuma M."/>
        </authorList>
    </citation>
    <scope>NUCLEOTIDE SEQUENCE [LARGE SCALE GENOMIC DNA]</scope>
    <source>
        <strain evidence="5">JCM19235</strain>
    </source>
</reference>
<dbReference type="Pfam" id="PF00491">
    <property type="entry name" value="Arginase"/>
    <property type="match status" value="1"/>
</dbReference>
<dbReference type="GO" id="GO:0008783">
    <property type="term" value="F:agmatinase activity"/>
    <property type="evidence" value="ECO:0007669"/>
    <property type="project" value="UniProtKB-EC"/>
</dbReference>
<reference evidence="4 5" key="2">
    <citation type="submission" date="2014-09" db="EMBL/GenBank/DDBJ databases">
        <authorList>
            <consortium name="NBRP consortium"/>
            <person name="Sawabe T."/>
            <person name="Meirelles P."/>
            <person name="Nakanishi M."/>
            <person name="Sayaka M."/>
            <person name="Hattori M."/>
            <person name="Ohkuma M."/>
        </authorList>
    </citation>
    <scope>NUCLEOTIDE SEQUENCE [LARGE SCALE GENOMIC DNA]</scope>
    <source>
        <strain evidence="5">JCM19235</strain>
    </source>
</reference>
<evidence type="ECO:0000313" key="5">
    <source>
        <dbReference type="Proteomes" id="UP000029228"/>
    </source>
</evidence>
<dbReference type="GO" id="GO:0033389">
    <property type="term" value="P:putrescine biosynthetic process from arginine, via agmatine"/>
    <property type="evidence" value="ECO:0007669"/>
    <property type="project" value="TreeGrafter"/>
</dbReference>
<sequence>MFKPKRVEIAKEKLDLYQDIYWNKSDADFYINEDIAPMQARMAEQGVEAFSLLGKQHVGAFGAPYVNSFEGVDIAMYGLTMDKCSPNAGGHKFGPAAIREASKTGMGMIHQDGTMPFELCNIIDYGNWDGLGQFNLDEEMRAAQEVVDDMVINHGITPFFFGGDHTVAYPGPAALAKVHGPVSLIHIDGHFDLLTRKDFDYESYSGNWYCRLASEGAMDPSTSVSLGMRGRWCASQQGKAKAIGGNFYLADEIYDLGIDYIVEQILEKQGDGRPVYLTFDLDGLDLLDHSANSSPDPFGVTARMYYDIFRKLRATKRINLVGADIAEFAPQKNSDEKDALLTAAFGWELLTWLAECRHIREGKKNPTNWPMNFGRNIEF</sequence>
<dbReference type="STRING" id="990268.JCM19235_783"/>
<dbReference type="AlphaFoldDB" id="A0A090SJ02"/>
<evidence type="ECO:0000256" key="3">
    <source>
        <dbReference type="PROSITE-ProRule" id="PRU00742"/>
    </source>
</evidence>
<dbReference type="PANTHER" id="PTHR11358:SF26">
    <property type="entry name" value="GUANIDINO ACID HYDROLASE, MITOCHONDRIAL"/>
    <property type="match status" value="1"/>
</dbReference>
<keyword evidence="2 4" id="KW-0378">Hydrolase</keyword>
<protein>
    <submittedName>
        <fullName evidence="4">Agmatinase</fullName>
        <ecNumber evidence="4">3.5.3.11</ecNumber>
    </submittedName>
</protein>
<comment type="caution">
    <text evidence="4">The sequence shown here is derived from an EMBL/GenBank/DDBJ whole genome shotgun (WGS) entry which is preliminary data.</text>
</comment>
<evidence type="ECO:0000256" key="2">
    <source>
        <dbReference type="ARBA" id="ARBA00022801"/>
    </source>
</evidence>
<keyword evidence="5" id="KW-1185">Reference proteome</keyword>
<comment type="similarity">
    <text evidence="3">Belongs to the arginase family.</text>
</comment>
<proteinExistence type="inferred from homology"/>
<keyword evidence="1" id="KW-0479">Metal-binding</keyword>
<dbReference type="Gene3D" id="3.40.800.10">
    <property type="entry name" value="Ureohydrolase domain"/>
    <property type="match status" value="1"/>
</dbReference>
<gene>
    <name evidence="4" type="ORF">JCM19235_783</name>
</gene>
<organism evidence="4 5">
    <name type="scientific">Vibrio maritimus</name>
    <dbReference type="NCBI Taxonomy" id="990268"/>
    <lineage>
        <taxon>Bacteria</taxon>
        <taxon>Pseudomonadati</taxon>
        <taxon>Pseudomonadota</taxon>
        <taxon>Gammaproteobacteria</taxon>
        <taxon>Vibrionales</taxon>
        <taxon>Vibrionaceae</taxon>
        <taxon>Vibrio</taxon>
    </lineage>
</organism>
<dbReference type="Proteomes" id="UP000029228">
    <property type="component" value="Unassembled WGS sequence"/>
</dbReference>
<dbReference type="EC" id="3.5.3.11" evidence="4"/>
<dbReference type="SUPFAM" id="SSF52768">
    <property type="entry name" value="Arginase/deacetylase"/>
    <property type="match status" value="1"/>
</dbReference>
<dbReference type="PANTHER" id="PTHR11358">
    <property type="entry name" value="ARGINASE/AGMATINASE"/>
    <property type="match status" value="1"/>
</dbReference>
<accession>A0A090SJ02</accession>